<dbReference type="Proteomes" id="UP001307849">
    <property type="component" value="Unassembled WGS sequence"/>
</dbReference>
<dbReference type="Pfam" id="PF24968">
    <property type="entry name" value="DUF7770"/>
    <property type="match status" value="1"/>
</dbReference>
<comment type="caution">
    <text evidence="2">The sequence shown here is derived from an EMBL/GenBank/DDBJ whole genome shotgun (WGS) entry which is preliminary data.</text>
</comment>
<reference evidence="2 3" key="1">
    <citation type="submission" date="2019-10" db="EMBL/GenBank/DDBJ databases">
        <authorList>
            <person name="Palmer J.M."/>
        </authorList>
    </citation>
    <scope>NUCLEOTIDE SEQUENCE [LARGE SCALE GENOMIC DNA]</scope>
    <source>
        <strain evidence="2 3">TWF506</strain>
    </source>
</reference>
<accession>A0AAN8RTQ0</accession>
<feature type="domain" description="DUF7770" evidence="1">
    <location>
        <begin position="14"/>
        <end position="146"/>
    </location>
</feature>
<organism evidence="2 3">
    <name type="scientific">Arthrobotrys conoides</name>
    <dbReference type="NCBI Taxonomy" id="74498"/>
    <lineage>
        <taxon>Eukaryota</taxon>
        <taxon>Fungi</taxon>
        <taxon>Dikarya</taxon>
        <taxon>Ascomycota</taxon>
        <taxon>Pezizomycotina</taxon>
        <taxon>Orbiliomycetes</taxon>
        <taxon>Orbiliales</taxon>
        <taxon>Orbiliaceae</taxon>
        <taxon>Arthrobotrys</taxon>
    </lineage>
</organism>
<dbReference type="AlphaFoldDB" id="A0AAN8RTQ0"/>
<protein>
    <recommendedName>
        <fullName evidence="1">DUF7770 domain-containing protein</fullName>
    </recommendedName>
</protein>
<sequence>MFQVDFVKEIDSIKLVAQAPESEDTRDPLRTNHFFLRLTNNSDTIASLDMEVDAVKGGTDREGKVILHSEYIIATVDNGDGDDDDDRVVKEFKYPVITPGLSTRGIVDIMVRNRRDRYDFNDNGEGCTYWCEAILGDLAREGYRSHGVLLV</sequence>
<dbReference type="EMBL" id="JAVHJM010000013">
    <property type="protein sequence ID" value="KAK6499330.1"/>
    <property type="molecule type" value="Genomic_DNA"/>
</dbReference>
<dbReference type="InterPro" id="IPR056672">
    <property type="entry name" value="DUF7770"/>
</dbReference>
<keyword evidence="3" id="KW-1185">Reference proteome</keyword>
<name>A0AAN8RTQ0_9PEZI</name>
<evidence type="ECO:0000313" key="2">
    <source>
        <dbReference type="EMBL" id="KAK6499330.1"/>
    </source>
</evidence>
<evidence type="ECO:0000259" key="1">
    <source>
        <dbReference type="Pfam" id="PF24968"/>
    </source>
</evidence>
<gene>
    <name evidence="2" type="ORF">TWF506_003958</name>
</gene>
<evidence type="ECO:0000313" key="3">
    <source>
        <dbReference type="Proteomes" id="UP001307849"/>
    </source>
</evidence>
<proteinExistence type="predicted"/>